<dbReference type="PANTHER" id="PTHR30055:SF234">
    <property type="entry name" value="HTH-TYPE TRANSCRIPTIONAL REGULATOR BETI"/>
    <property type="match status" value="1"/>
</dbReference>
<evidence type="ECO:0000256" key="2">
    <source>
        <dbReference type="ARBA" id="ARBA00023125"/>
    </source>
</evidence>
<dbReference type="Pfam" id="PF13305">
    <property type="entry name" value="TetR_C_33"/>
    <property type="match status" value="1"/>
</dbReference>
<dbReference type="STRING" id="1844.UG56_023435"/>
<dbReference type="InterPro" id="IPR036271">
    <property type="entry name" value="Tet_transcr_reg_TetR-rel_C_sf"/>
</dbReference>
<accession>A0A1J4MYH7</accession>
<dbReference type="PANTHER" id="PTHR30055">
    <property type="entry name" value="HTH-TYPE TRANSCRIPTIONAL REGULATOR RUTR"/>
    <property type="match status" value="1"/>
</dbReference>
<gene>
    <name evidence="6" type="ORF">UG56_023435</name>
</gene>
<keyword evidence="1" id="KW-0805">Transcription regulation</keyword>
<name>A0A1J4MYH7_9ACTN</name>
<evidence type="ECO:0000256" key="4">
    <source>
        <dbReference type="PROSITE-ProRule" id="PRU00335"/>
    </source>
</evidence>
<evidence type="ECO:0000313" key="6">
    <source>
        <dbReference type="EMBL" id="OIJ24331.1"/>
    </source>
</evidence>
<evidence type="ECO:0000259" key="5">
    <source>
        <dbReference type="PROSITE" id="PS50977"/>
    </source>
</evidence>
<sequence>MLVTNLHPTPVPAGQMRAAMIEAARRLMEDSRAGNVSIREVCEAVGVGKSVLYRHFGNKHGLLNAVIDEAFSRYIERKRSREHMTDPVTDLYACWDDYLDFAAANPALYRLMFSPALPKVPEAAGRIFVLLTEALDRCAVAGALRIPSREAAQMILSANTGIALNTLSQPDRYGHPELSARVRDAVFATCLTRLANQPDDRDARALERRPDGAPRTY</sequence>
<dbReference type="SUPFAM" id="SSF46689">
    <property type="entry name" value="Homeodomain-like"/>
    <property type="match status" value="1"/>
</dbReference>
<dbReference type="AlphaFoldDB" id="A0A1J4MYH7"/>
<dbReference type="EMBL" id="JZDQ02000041">
    <property type="protein sequence ID" value="OIJ24331.1"/>
    <property type="molecule type" value="Genomic_DNA"/>
</dbReference>
<dbReference type="Gene3D" id="1.10.357.10">
    <property type="entry name" value="Tetracycline Repressor, domain 2"/>
    <property type="match status" value="1"/>
</dbReference>
<dbReference type="Proteomes" id="UP000033772">
    <property type="component" value="Unassembled WGS sequence"/>
</dbReference>
<dbReference type="SUPFAM" id="SSF48498">
    <property type="entry name" value="Tetracyclin repressor-like, C-terminal domain"/>
    <property type="match status" value="1"/>
</dbReference>
<dbReference type="GO" id="GO:0000976">
    <property type="term" value="F:transcription cis-regulatory region binding"/>
    <property type="evidence" value="ECO:0007669"/>
    <property type="project" value="TreeGrafter"/>
</dbReference>
<dbReference type="RefSeq" id="WP_052694042.1">
    <property type="nucleotide sequence ID" value="NZ_JZDQ02000041.1"/>
</dbReference>
<evidence type="ECO:0000256" key="1">
    <source>
        <dbReference type="ARBA" id="ARBA00023015"/>
    </source>
</evidence>
<proteinExistence type="predicted"/>
<dbReference type="PROSITE" id="PS50977">
    <property type="entry name" value="HTH_TETR_2"/>
    <property type="match status" value="1"/>
</dbReference>
<dbReference type="InterPro" id="IPR001647">
    <property type="entry name" value="HTH_TetR"/>
</dbReference>
<dbReference type="InterPro" id="IPR050109">
    <property type="entry name" value="HTH-type_TetR-like_transc_reg"/>
</dbReference>
<comment type="caution">
    <text evidence="6">The sequence shown here is derived from an EMBL/GenBank/DDBJ whole genome shotgun (WGS) entry which is preliminary data.</text>
</comment>
<keyword evidence="2 4" id="KW-0238">DNA-binding</keyword>
<protein>
    <submittedName>
        <fullName evidence="6">TetR family transcriptional regulator</fullName>
    </submittedName>
</protein>
<dbReference type="OrthoDB" id="3784817at2"/>
<keyword evidence="7" id="KW-1185">Reference proteome</keyword>
<organism evidence="6 7">
    <name type="scientific">Nocardioides luteus</name>
    <dbReference type="NCBI Taxonomy" id="1844"/>
    <lineage>
        <taxon>Bacteria</taxon>
        <taxon>Bacillati</taxon>
        <taxon>Actinomycetota</taxon>
        <taxon>Actinomycetes</taxon>
        <taxon>Propionibacteriales</taxon>
        <taxon>Nocardioidaceae</taxon>
        <taxon>Nocardioides</taxon>
    </lineage>
</organism>
<dbReference type="Pfam" id="PF00440">
    <property type="entry name" value="TetR_N"/>
    <property type="match status" value="1"/>
</dbReference>
<reference evidence="6" key="1">
    <citation type="submission" date="2016-10" db="EMBL/GenBank/DDBJ databases">
        <title>Draft Genome Sequence of Nocardioides luteus Strain BAFB, an Alkane-Degrading Bacterium Isolated from JP-7 Polluted Soil.</title>
        <authorList>
            <person name="Brown L."/>
            <person name="Ruiz O.N."/>
            <person name="Gunasekera T."/>
        </authorList>
    </citation>
    <scope>NUCLEOTIDE SEQUENCE [LARGE SCALE GENOMIC DNA]</scope>
    <source>
        <strain evidence="6">BAFB</strain>
    </source>
</reference>
<feature type="domain" description="HTH tetR-type" evidence="5">
    <location>
        <begin position="14"/>
        <end position="74"/>
    </location>
</feature>
<evidence type="ECO:0000313" key="7">
    <source>
        <dbReference type="Proteomes" id="UP000033772"/>
    </source>
</evidence>
<dbReference type="GO" id="GO:0003700">
    <property type="term" value="F:DNA-binding transcription factor activity"/>
    <property type="evidence" value="ECO:0007669"/>
    <property type="project" value="TreeGrafter"/>
</dbReference>
<feature type="DNA-binding region" description="H-T-H motif" evidence="4">
    <location>
        <begin position="37"/>
        <end position="56"/>
    </location>
</feature>
<keyword evidence="3" id="KW-0804">Transcription</keyword>
<dbReference type="InterPro" id="IPR025996">
    <property type="entry name" value="MT1864/Rv1816-like_C"/>
</dbReference>
<dbReference type="PRINTS" id="PR00455">
    <property type="entry name" value="HTHTETR"/>
</dbReference>
<evidence type="ECO:0000256" key="3">
    <source>
        <dbReference type="ARBA" id="ARBA00023163"/>
    </source>
</evidence>
<dbReference type="InterPro" id="IPR009057">
    <property type="entry name" value="Homeodomain-like_sf"/>
</dbReference>